<keyword evidence="3" id="KW-1185">Reference proteome</keyword>
<evidence type="ECO:0000313" key="3">
    <source>
        <dbReference type="Proteomes" id="UP000739565"/>
    </source>
</evidence>
<dbReference type="SMART" id="SM01234">
    <property type="entry name" value="Haemolytic"/>
    <property type="match status" value="1"/>
</dbReference>
<dbReference type="HAMAP" id="MF_00386">
    <property type="entry name" value="UPF0161_YidD"/>
    <property type="match status" value="1"/>
</dbReference>
<reference evidence="2" key="1">
    <citation type="submission" date="2021-07" db="EMBL/GenBank/DDBJ databases">
        <title>New genus and species of the family Alcaligenaceae.</title>
        <authorList>
            <person name="Hahn M.W."/>
        </authorList>
    </citation>
    <scope>NUCLEOTIDE SEQUENCE</scope>
    <source>
        <strain evidence="2">LF4-65</strain>
    </source>
</reference>
<comment type="subcellular location">
    <subcellularLocation>
        <location evidence="1">Cell membrane</location>
        <topology evidence="1">Peripheral membrane protein</topology>
        <orientation evidence="1">Cytoplasmic side</orientation>
    </subcellularLocation>
</comment>
<evidence type="ECO:0000256" key="1">
    <source>
        <dbReference type="HAMAP-Rule" id="MF_00386"/>
    </source>
</evidence>
<organism evidence="2 3">
    <name type="scientific">Zwartia hollandica</name>
    <dbReference type="NCBI Taxonomy" id="324606"/>
    <lineage>
        <taxon>Bacteria</taxon>
        <taxon>Pseudomonadati</taxon>
        <taxon>Pseudomonadota</taxon>
        <taxon>Betaproteobacteria</taxon>
        <taxon>Burkholderiales</taxon>
        <taxon>Alcaligenaceae</taxon>
        <taxon>Zwartia</taxon>
    </lineage>
</organism>
<protein>
    <recommendedName>
        <fullName evidence="1">Putative membrane protein insertion efficiency factor</fullName>
    </recommendedName>
</protein>
<keyword evidence="1" id="KW-0472">Membrane</keyword>
<name>A0A953N879_9BURK</name>
<dbReference type="PANTHER" id="PTHR33383">
    <property type="entry name" value="MEMBRANE PROTEIN INSERTION EFFICIENCY FACTOR-RELATED"/>
    <property type="match status" value="1"/>
</dbReference>
<dbReference type="Pfam" id="PF01809">
    <property type="entry name" value="YidD"/>
    <property type="match status" value="1"/>
</dbReference>
<dbReference type="NCBIfam" id="TIGR00278">
    <property type="entry name" value="membrane protein insertion efficiency factor YidD"/>
    <property type="match status" value="1"/>
</dbReference>
<proteinExistence type="inferred from homology"/>
<comment type="caution">
    <text evidence="2">The sequence shown here is derived from an EMBL/GenBank/DDBJ whole genome shotgun (WGS) entry which is preliminary data.</text>
</comment>
<dbReference type="Proteomes" id="UP000739565">
    <property type="component" value="Unassembled WGS sequence"/>
</dbReference>
<dbReference type="PANTHER" id="PTHR33383:SF1">
    <property type="entry name" value="MEMBRANE PROTEIN INSERTION EFFICIENCY FACTOR-RELATED"/>
    <property type="match status" value="1"/>
</dbReference>
<evidence type="ECO:0000313" key="2">
    <source>
        <dbReference type="EMBL" id="MBZ1349959.1"/>
    </source>
</evidence>
<dbReference type="EMBL" id="JAHXRI010000006">
    <property type="protein sequence ID" value="MBZ1349959.1"/>
    <property type="molecule type" value="Genomic_DNA"/>
</dbReference>
<comment type="similarity">
    <text evidence="1">Belongs to the UPF0161 family.</text>
</comment>
<dbReference type="GO" id="GO:0005886">
    <property type="term" value="C:plasma membrane"/>
    <property type="evidence" value="ECO:0007669"/>
    <property type="project" value="UniProtKB-SubCell"/>
</dbReference>
<accession>A0A953N879</accession>
<dbReference type="PROSITE" id="PS51257">
    <property type="entry name" value="PROKAR_LIPOPROTEIN"/>
    <property type="match status" value="1"/>
</dbReference>
<comment type="function">
    <text evidence="1">Could be involved in insertion of integral membrane proteins into the membrane.</text>
</comment>
<dbReference type="AlphaFoldDB" id="A0A953N879"/>
<dbReference type="InterPro" id="IPR002696">
    <property type="entry name" value="Membr_insert_effic_factor_YidD"/>
</dbReference>
<sequence>MIKKFLIAPIRFYKFFLSPWVGQSCRFTPTCSSYAIEAIETQGALRGTYLATKRLCRCHPWAKGGHDPVCPESSATALSAVKTEPAEPPRPL</sequence>
<dbReference type="RefSeq" id="WP_259660366.1">
    <property type="nucleotide sequence ID" value="NZ_JAHXRI010000006.1"/>
</dbReference>
<keyword evidence="1" id="KW-1003">Cell membrane</keyword>
<gene>
    <name evidence="2" type="primary">yidD</name>
    <name evidence="2" type="ORF">KZZ10_04810</name>
</gene>